<dbReference type="EMBL" id="JBBAYM010000012">
    <property type="protein sequence ID" value="MEI5611389.1"/>
    <property type="molecule type" value="Genomic_DNA"/>
</dbReference>
<feature type="compositionally biased region" description="Low complexity" evidence="1">
    <location>
        <begin position="212"/>
        <end position="230"/>
    </location>
</feature>
<feature type="compositionally biased region" description="Pro residues" evidence="1">
    <location>
        <begin position="81"/>
        <end position="91"/>
    </location>
</feature>
<dbReference type="RefSeq" id="WP_336558466.1">
    <property type="nucleotide sequence ID" value="NZ_JBBAYL010000016.1"/>
</dbReference>
<reference evidence="2 3" key="1">
    <citation type="submission" date="2024-03" db="EMBL/GenBank/DDBJ databases">
        <title>First Report of Pectobacterium brasiliscabiei causing potato scab in china.</title>
        <authorList>
            <person name="Handique U."/>
        </authorList>
    </citation>
    <scope>NUCLEOTIDE SEQUENCE [LARGE SCALE GENOMIC DNA]</scope>
    <source>
        <strain evidence="2 3">ZRIMU1503</strain>
    </source>
</reference>
<feature type="region of interest" description="Disordered" evidence="1">
    <location>
        <begin position="76"/>
        <end position="95"/>
    </location>
</feature>
<evidence type="ECO:0000256" key="1">
    <source>
        <dbReference type="SAM" id="MobiDB-lite"/>
    </source>
</evidence>
<protein>
    <submittedName>
        <fullName evidence="2">Uncharacterized protein</fullName>
    </submittedName>
</protein>
<evidence type="ECO:0000313" key="3">
    <source>
        <dbReference type="Proteomes" id="UP001365781"/>
    </source>
</evidence>
<organism evidence="2 3">
    <name type="scientific">Streptomyces brasiliscabiei</name>
    <dbReference type="NCBI Taxonomy" id="2736302"/>
    <lineage>
        <taxon>Bacteria</taxon>
        <taxon>Bacillati</taxon>
        <taxon>Actinomycetota</taxon>
        <taxon>Actinomycetes</taxon>
        <taxon>Kitasatosporales</taxon>
        <taxon>Streptomycetaceae</taxon>
        <taxon>Streptomyces</taxon>
    </lineage>
</organism>
<evidence type="ECO:0000313" key="2">
    <source>
        <dbReference type="EMBL" id="MEI5611389.1"/>
    </source>
</evidence>
<keyword evidence="3" id="KW-1185">Reference proteome</keyword>
<name>A0ABU8GEA0_9ACTN</name>
<proteinExistence type="predicted"/>
<feature type="region of interest" description="Disordered" evidence="1">
    <location>
        <begin position="190"/>
        <end position="254"/>
    </location>
</feature>
<gene>
    <name evidence="2" type="ORF">WB403_19725</name>
</gene>
<dbReference type="Proteomes" id="UP001365781">
    <property type="component" value="Unassembled WGS sequence"/>
</dbReference>
<comment type="caution">
    <text evidence="2">The sequence shown here is derived from an EMBL/GenBank/DDBJ whole genome shotgun (WGS) entry which is preliminary data.</text>
</comment>
<sequence length="254" mass="26891">MPEPLITIAIEPSGRVSARGADALAATLLRRAGFTEINDWHGLRHRMPLASSSDERVAVAGYAAQMLRAARYRVDIDPQLDPDPPQAPTPTDPLGRYSVGRAVLGLTDQVNAATTAGQAADALDQILDPADGVLIRLQEALEAAAEKCNDLDEDGSSFDLSDRFTAASEQLTQIGHDLDSAAFDFRALEPASAPRQPREGSRQAQVGTYDETVVTSAARATSPATRNTPASGRQRAAPDSTAAPSGPQPTRRAR</sequence>
<accession>A0ABU8GEA0</accession>